<dbReference type="SUPFAM" id="SSF102114">
    <property type="entry name" value="Radical SAM enzymes"/>
    <property type="match status" value="1"/>
</dbReference>
<keyword evidence="7" id="KW-1185">Reference proteome</keyword>
<dbReference type="NCBIfam" id="TIGR04267">
    <property type="entry name" value="mod_HExxH"/>
    <property type="match status" value="1"/>
</dbReference>
<comment type="caution">
    <text evidence="6">The sequence shown here is derived from an EMBL/GenBank/DDBJ whole genome shotgun (WGS) entry which is preliminary data.</text>
</comment>
<dbReference type="Gene3D" id="3.20.20.70">
    <property type="entry name" value="Aldolase class I"/>
    <property type="match status" value="1"/>
</dbReference>
<evidence type="ECO:0000313" key="6">
    <source>
        <dbReference type="EMBL" id="NGM15071.1"/>
    </source>
</evidence>
<dbReference type="SFLD" id="SFLDG01067">
    <property type="entry name" value="SPASM/twitch_domain_containing"/>
    <property type="match status" value="1"/>
</dbReference>
<reference evidence="6 7" key="1">
    <citation type="submission" date="2020-02" db="EMBL/GenBank/DDBJ databases">
        <title>Draft Genome Sequence of Verrucosispora sp. Strain CWR15, Isolated from Gulf of Mexico Sponge.</title>
        <authorList>
            <person name="Kennedy S.J."/>
            <person name="Cella E."/>
            <person name="Azarian T."/>
            <person name="Baker B.J."/>
            <person name="Shaw L.N."/>
        </authorList>
    </citation>
    <scope>NUCLEOTIDE SEQUENCE [LARGE SCALE GENOMIC DNA]</scope>
    <source>
        <strain evidence="6 7">CWR15</strain>
    </source>
</reference>
<evidence type="ECO:0000313" key="7">
    <source>
        <dbReference type="Proteomes" id="UP000478148"/>
    </source>
</evidence>
<name>A0A6M1L9W7_9ACTN</name>
<protein>
    <submittedName>
        <fullName evidence="6">FxsB family radical SAM/SPASM domain protein</fullName>
    </submittedName>
</protein>
<dbReference type="InterPro" id="IPR026335">
    <property type="entry name" value="rSAM_SPASM_FxsB"/>
</dbReference>
<dbReference type="GO" id="GO:0051536">
    <property type="term" value="F:iron-sulfur cluster binding"/>
    <property type="evidence" value="ECO:0007669"/>
    <property type="project" value="UniProtKB-KW"/>
</dbReference>
<proteinExistence type="predicted"/>
<dbReference type="SFLD" id="SFLDS00029">
    <property type="entry name" value="Radical_SAM"/>
    <property type="match status" value="1"/>
</dbReference>
<evidence type="ECO:0000256" key="1">
    <source>
        <dbReference type="ARBA" id="ARBA00022691"/>
    </source>
</evidence>
<evidence type="ECO:0000256" key="4">
    <source>
        <dbReference type="ARBA" id="ARBA00023014"/>
    </source>
</evidence>
<keyword evidence="4" id="KW-0411">Iron-sulfur</keyword>
<feature type="domain" description="Radical SAM core" evidence="5">
    <location>
        <begin position="1"/>
        <end position="241"/>
    </location>
</feature>
<dbReference type="NCBIfam" id="TIGR04269">
    <property type="entry name" value="SAM_SPASM_FxsB"/>
    <property type="match status" value="1"/>
</dbReference>
<evidence type="ECO:0000256" key="3">
    <source>
        <dbReference type="ARBA" id="ARBA00023004"/>
    </source>
</evidence>
<dbReference type="AlphaFoldDB" id="A0A6M1L9W7"/>
<keyword evidence="2" id="KW-0479">Metal-binding</keyword>
<dbReference type="InterPro" id="IPR007197">
    <property type="entry name" value="rSAM"/>
</dbReference>
<dbReference type="SFLD" id="SFLDG01386">
    <property type="entry name" value="main_SPASM_domain-containing"/>
    <property type="match status" value="1"/>
</dbReference>
<dbReference type="Proteomes" id="UP000478148">
    <property type="component" value="Unassembled WGS sequence"/>
</dbReference>
<accession>A0A6M1L9W7</accession>
<dbReference type="InterPro" id="IPR013785">
    <property type="entry name" value="Aldolase_TIM"/>
</dbReference>
<dbReference type="PANTHER" id="PTHR43273">
    <property type="entry name" value="ANAEROBIC SULFATASE-MATURATING ENZYME HOMOLOG ASLB-RELATED"/>
    <property type="match status" value="1"/>
</dbReference>
<dbReference type="GO" id="GO:0046872">
    <property type="term" value="F:metal ion binding"/>
    <property type="evidence" value="ECO:0007669"/>
    <property type="project" value="UniProtKB-KW"/>
</dbReference>
<evidence type="ECO:0000259" key="5">
    <source>
        <dbReference type="PROSITE" id="PS51918"/>
    </source>
</evidence>
<dbReference type="SFLD" id="SFLDG01072">
    <property type="entry name" value="dehydrogenase_like"/>
    <property type="match status" value="1"/>
</dbReference>
<dbReference type="PROSITE" id="PS51918">
    <property type="entry name" value="RADICAL_SAM"/>
    <property type="match status" value="1"/>
</dbReference>
<dbReference type="Pfam" id="PF04055">
    <property type="entry name" value="Radical_SAM"/>
    <property type="match status" value="1"/>
</dbReference>
<organism evidence="6 7">
    <name type="scientific">Verrucosispora sioxanthis</name>
    <dbReference type="NCBI Taxonomy" id="2499994"/>
    <lineage>
        <taxon>Bacteria</taxon>
        <taxon>Bacillati</taxon>
        <taxon>Actinomycetota</taxon>
        <taxon>Actinomycetes</taxon>
        <taxon>Micromonosporales</taxon>
        <taxon>Micromonosporaceae</taxon>
        <taxon>Micromonospora</taxon>
    </lineage>
</organism>
<dbReference type="GO" id="GO:0016491">
    <property type="term" value="F:oxidoreductase activity"/>
    <property type="evidence" value="ECO:0007669"/>
    <property type="project" value="InterPro"/>
</dbReference>
<sequence>MSQYVLKVHSRCDLACDHCYVYEHADQSWRGRPMVMDARTVAAVAERIAEHAATHRLRRVSVVLHGGEPLLLGPDRMRQVLAVLRRRITPVSHLDLLMQSNGVRLSEPYCDLFAEYDVRVGISLDGDRAANDRHRRFANGASSHPQVLRGIGLLRTPAYRRLFAGILCTVDVRNDPIAVYEALRAVRPPRLDLLLPHATWANPPYRPAGRATPYADWLLAVHERWTADGRPMPIRLFDSLRSTAAGGHSGSEWVGLDPADLVVVETDGTWEQVDSLKTAYDGAAATGLSVFTHTVDEVSRLPEIALRQTGLAGLSAQCRTCPVVTQCGGGLFAHRYRESNGFDNPSAYCADLKELIVSLSARHDVEPPVTAPVDQDGTDLPDGLLDRIAAGRTDADAVRFLAESQLAITRAMLVEVADGTPVTERTGWEALVRLDREAPDAVEETLRHPYVRVWAVDARRQLGTDSAAAAQLSCVAAAAAVRAGANVELDVPMRAGVLHLPSLGAVTVPEPVTGAAVLTVEPGRWRLRHAAGTTLVSFDGDLHATAPQVTGGRWQANRRLAFAGTTILFEDLDPHRDCHDWKAAERPDASTLARWGEVLAGAWSSIEADLPHQAAAVRAGLRAVVPLVDDPTGTLRSSTARQAFASVGVALADASATAVMIAHEFQHSVLGALLDLCDLFAPSPAVRLTVGWRSDPRPVEGVLQGTYAHLTITEMWRQRASREAPGGPAHQRHEQFRTWTADAADALLGSGALTPAGNRFVRRLAAALTP</sequence>
<dbReference type="PANTHER" id="PTHR43273:SF8">
    <property type="entry name" value="RADICAL SAM DOMAIN PROTEIN"/>
    <property type="match status" value="1"/>
</dbReference>
<evidence type="ECO:0000256" key="2">
    <source>
        <dbReference type="ARBA" id="ARBA00022723"/>
    </source>
</evidence>
<dbReference type="CDD" id="cd01335">
    <property type="entry name" value="Radical_SAM"/>
    <property type="match status" value="1"/>
</dbReference>
<dbReference type="InterPro" id="IPR058240">
    <property type="entry name" value="rSAM_sf"/>
</dbReference>
<keyword evidence="3" id="KW-0408">Iron</keyword>
<dbReference type="EMBL" id="SAIY01000008">
    <property type="protein sequence ID" value="NGM15071.1"/>
    <property type="molecule type" value="Genomic_DNA"/>
</dbReference>
<gene>
    <name evidence="6" type="ORF">ENC19_21705</name>
</gene>
<dbReference type="InterPro" id="IPR023867">
    <property type="entry name" value="Sulphatase_maturase_rSAM"/>
</dbReference>
<dbReference type="InterPro" id="IPR026337">
    <property type="entry name" value="AKG_HExxH"/>
</dbReference>
<keyword evidence="1" id="KW-0949">S-adenosyl-L-methionine</keyword>